<reference evidence="1 2" key="1">
    <citation type="submission" date="2016-06" db="EMBL/GenBank/DDBJ databases">
        <authorList>
            <person name="Kjaerup R.B."/>
            <person name="Dalgaard T.S."/>
            <person name="Juul-Madsen H.R."/>
        </authorList>
    </citation>
    <scope>NUCLEOTIDE SEQUENCE [LARGE SCALE GENOMIC DNA]</scope>
    <source>
        <strain evidence="1 2">DSM 16361</strain>
    </source>
</reference>
<dbReference type="AlphaFoldDB" id="A0A238D7J7"/>
<dbReference type="EMBL" id="FLMQ01000056">
    <property type="protein sequence ID" value="SBP89130.1"/>
    <property type="molecule type" value="Genomic_DNA"/>
</dbReference>
<protein>
    <submittedName>
        <fullName evidence="1">Uncharacterized protein</fullName>
    </submittedName>
</protein>
<keyword evidence="2" id="KW-1185">Reference proteome</keyword>
<proteinExistence type="predicted"/>
<evidence type="ECO:0000313" key="2">
    <source>
        <dbReference type="Proteomes" id="UP000214566"/>
    </source>
</evidence>
<dbReference type="Proteomes" id="UP000214566">
    <property type="component" value="Unassembled WGS sequence"/>
</dbReference>
<accession>A0A238D7J7</accession>
<sequence>MEGHRHALREKRRLIRCRRANSLSRPLAAYLVTTQSKEFSQKFIPESNRIGMRYGASHAWSRPPVGRGQHRSSSMHTENQFFLELRQVCRTL</sequence>
<gene>
    <name evidence="1" type="ORF">THIARS_70750</name>
</gene>
<name>A0A238D7J7_THIDL</name>
<organism evidence="1 2">
    <name type="scientific">Thiomonas delicata</name>
    <name type="common">Thiomonas cuprina</name>
    <dbReference type="NCBI Taxonomy" id="364030"/>
    <lineage>
        <taxon>Bacteria</taxon>
        <taxon>Pseudomonadati</taxon>
        <taxon>Pseudomonadota</taxon>
        <taxon>Betaproteobacteria</taxon>
        <taxon>Burkholderiales</taxon>
        <taxon>Thiomonas</taxon>
    </lineage>
</organism>
<evidence type="ECO:0000313" key="1">
    <source>
        <dbReference type="EMBL" id="SBP89130.1"/>
    </source>
</evidence>